<dbReference type="GO" id="GO:0070403">
    <property type="term" value="F:NAD+ binding"/>
    <property type="evidence" value="ECO:0007669"/>
    <property type="project" value="InterPro"/>
</dbReference>
<dbReference type="InterPro" id="IPR026591">
    <property type="entry name" value="Sirtuin_cat_small_dom_sf"/>
</dbReference>
<dbReference type="PROSITE" id="PS50305">
    <property type="entry name" value="SIRTUIN"/>
    <property type="match status" value="1"/>
</dbReference>
<keyword evidence="4" id="KW-0479">Metal-binding</keyword>
<dbReference type="EC" id="2.3.1.286" evidence="1"/>
<evidence type="ECO:0000256" key="3">
    <source>
        <dbReference type="ARBA" id="ARBA00023027"/>
    </source>
</evidence>
<evidence type="ECO:0000313" key="6">
    <source>
        <dbReference type="EMBL" id="ATB41985.1"/>
    </source>
</evidence>
<dbReference type="KEGG" id="cfus:CYFUS_007461"/>
<evidence type="ECO:0000256" key="4">
    <source>
        <dbReference type="PROSITE-ProRule" id="PRU00236"/>
    </source>
</evidence>
<dbReference type="InterPro" id="IPR026590">
    <property type="entry name" value="Ssirtuin_cat_dom"/>
</dbReference>
<dbReference type="SUPFAM" id="SSF52467">
    <property type="entry name" value="DHS-like NAD/FAD-binding domain"/>
    <property type="match status" value="1"/>
</dbReference>
<dbReference type="GO" id="GO:0046872">
    <property type="term" value="F:metal ion binding"/>
    <property type="evidence" value="ECO:0007669"/>
    <property type="project" value="UniProtKB-KW"/>
</dbReference>
<dbReference type="GO" id="GO:0017136">
    <property type="term" value="F:histone deacetylase activity, NAD-dependent"/>
    <property type="evidence" value="ECO:0007669"/>
    <property type="project" value="TreeGrafter"/>
</dbReference>
<keyword evidence="2" id="KW-0808">Transferase</keyword>
<feature type="active site" description="Proton acceptor" evidence="4">
    <location>
        <position position="125"/>
    </location>
</feature>
<reference evidence="6 7" key="1">
    <citation type="submission" date="2017-06" db="EMBL/GenBank/DDBJ databases">
        <title>Sequencing and comparative analysis of myxobacterial genomes.</title>
        <authorList>
            <person name="Rupp O."/>
            <person name="Goesmann A."/>
            <person name="Sogaard-Andersen L."/>
        </authorList>
    </citation>
    <scope>NUCLEOTIDE SEQUENCE [LARGE SCALE GENOMIC DNA]</scope>
    <source>
        <strain evidence="6 7">DSM 52655</strain>
    </source>
</reference>
<feature type="binding site" evidence="4">
    <location>
        <position position="151"/>
    </location>
    <ligand>
        <name>Zn(2+)</name>
        <dbReference type="ChEBI" id="CHEBI:29105"/>
    </ligand>
</feature>
<dbReference type="AlphaFoldDB" id="A0A250JDM2"/>
<dbReference type="PANTHER" id="PTHR11085">
    <property type="entry name" value="NAD-DEPENDENT PROTEIN DEACYLASE SIRTUIN-5, MITOCHONDRIAL-RELATED"/>
    <property type="match status" value="1"/>
</dbReference>
<accession>A0A250JDM2</accession>
<dbReference type="Pfam" id="PF02146">
    <property type="entry name" value="SIR2"/>
    <property type="match status" value="1"/>
</dbReference>
<dbReference type="RefSeq" id="WP_095989608.1">
    <property type="nucleotide sequence ID" value="NZ_CP022098.1"/>
</dbReference>
<dbReference type="EMBL" id="CP022098">
    <property type="protein sequence ID" value="ATB41985.1"/>
    <property type="molecule type" value="Genomic_DNA"/>
</dbReference>
<name>A0A250JDM2_9BACT</name>
<evidence type="ECO:0000313" key="7">
    <source>
        <dbReference type="Proteomes" id="UP000217257"/>
    </source>
</evidence>
<proteinExistence type="predicted"/>
<keyword evidence="4" id="KW-0862">Zinc</keyword>
<keyword evidence="3" id="KW-0520">NAD</keyword>
<feature type="binding site" evidence="4">
    <location>
        <position position="157"/>
    </location>
    <ligand>
        <name>Zn(2+)</name>
        <dbReference type="ChEBI" id="CHEBI:29105"/>
    </ligand>
</feature>
<protein>
    <recommendedName>
        <fullName evidence="1">protein acetyllysine N-acetyltransferase</fullName>
        <ecNumber evidence="1">2.3.1.286</ecNumber>
    </recommendedName>
</protein>
<feature type="domain" description="Deacetylase sirtuin-type" evidence="5">
    <location>
        <begin position="1"/>
        <end position="254"/>
    </location>
</feature>
<feature type="binding site" evidence="4">
    <location>
        <position position="136"/>
    </location>
    <ligand>
        <name>Zn(2+)</name>
        <dbReference type="ChEBI" id="CHEBI:29105"/>
    </ligand>
</feature>
<dbReference type="InterPro" id="IPR003000">
    <property type="entry name" value="Sirtuin"/>
</dbReference>
<dbReference type="PANTHER" id="PTHR11085:SF4">
    <property type="entry name" value="NAD-DEPENDENT PROTEIN DEACYLASE"/>
    <property type="match status" value="1"/>
</dbReference>
<feature type="binding site" evidence="4">
    <location>
        <position position="133"/>
    </location>
    <ligand>
        <name>Zn(2+)</name>
        <dbReference type="ChEBI" id="CHEBI:29105"/>
    </ligand>
</feature>
<sequence length="258" mass="28869">MDQAIERVITHLSSARSVLFITGAGISAESGVPTYRGIGGLYNDKTTDEGLPIEVALSGSTFRRRPELTWHHLHQIERACRGATFNRAHEILARIEECVERCWVLTQNVDGFHRAAGSKHVIDIHGDIHELRCTRCSFTERVVDYSNLEPCPNCPRCGSLLRPEVVLFEEMLPHTKVMRLQQELATGFDMVFSIGTSSLFPYIDGPVLEAVARKRPTVEINPGRTDLSDVVEVKLQMGAVAACEALWTARGRWMAQRE</sequence>
<dbReference type="InterPro" id="IPR050134">
    <property type="entry name" value="NAD-dep_sirtuin_deacylases"/>
</dbReference>
<dbReference type="Gene3D" id="3.40.50.1220">
    <property type="entry name" value="TPP-binding domain"/>
    <property type="match status" value="1"/>
</dbReference>
<dbReference type="NCBIfam" id="NF001753">
    <property type="entry name" value="PRK00481.1-3"/>
    <property type="match status" value="1"/>
</dbReference>
<evidence type="ECO:0000256" key="2">
    <source>
        <dbReference type="ARBA" id="ARBA00022679"/>
    </source>
</evidence>
<dbReference type="InterPro" id="IPR029035">
    <property type="entry name" value="DHS-like_NAD/FAD-binding_dom"/>
</dbReference>
<dbReference type="Gene3D" id="3.30.1600.10">
    <property type="entry name" value="SIR2/SIRT2 'Small Domain"/>
    <property type="match status" value="1"/>
</dbReference>
<evidence type="ECO:0000256" key="1">
    <source>
        <dbReference type="ARBA" id="ARBA00012928"/>
    </source>
</evidence>
<dbReference type="CDD" id="cd01407">
    <property type="entry name" value="SIR2-fam"/>
    <property type="match status" value="1"/>
</dbReference>
<evidence type="ECO:0000259" key="5">
    <source>
        <dbReference type="PROSITE" id="PS50305"/>
    </source>
</evidence>
<organism evidence="6 7">
    <name type="scientific">Cystobacter fuscus</name>
    <dbReference type="NCBI Taxonomy" id="43"/>
    <lineage>
        <taxon>Bacteria</taxon>
        <taxon>Pseudomonadati</taxon>
        <taxon>Myxococcota</taxon>
        <taxon>Myxococcia</taxon>
        <taxon>Myxococcales</taxon>
        <taxon>Cystobacterineae</taxon>
        <taxon>Archangiaceae</taxon>
        <taxon>Cystobacter</taxon>
    </lineage>
</organism>
<dbReference type="Proteomes" id="UP000217257">
    <property type="component" value="Chromosome"/>
</dbReference>
<gene>
    <name evidence="6" type="ORF">CYFUS_007461</name>
</gene>